<comment type="caution">
    <text evidence="1">The sequence shown here is derived from an EMBL/GenBank/DDBJ whole genome shotgun (WGS) entry which is preliminary data.</text>
</comment>
<protein>
    <submittedName>
        <fullName evidence="1">2985_t:CDS:1</fullName>
    </submittedName>
</protein>
<proteinExistence type="predicted"/>
<gene>
    <name evidence="1" type="ORF">PBRASI_LOCUS11128</name>
</gene>
<feature type="non-terminal residue" evidence="1">
    <location>
        <position position="245"/>
    </location>
</feature>
<keyword evidence="2" id="KW-1185">Reference proteome</keyword>
<evidence type="ECO:0000313" key="1">
    <source>
        <dbReference type="EMBL" id="CAG8667597.1"/>
    </source>
</evidence>
<sequence>NIQIYKVSGDFFPLSVPETREKLKLRTKRKKWEGEVAKSQYISSKNYYDNNKKVGVLDGVLALPTSFSKGKRVAHARAYFTYGTGVKTWKYYEEPESARDHAKKLNKEQGAICKVYRVDVLIKHPEQLRRFGLNIKQEKHCATAEHAYVLLQQVRAKTCRNRNNETLVPTTQVILQKRKCSLEKLDRGPPQTPASFRCACIQSCAPELKAEISSVYKEDNENVSDDSFDEEDMVEFADITLFVQS</sequence>
<reference evidence="1" key="1">
    <citation type="submission" date="2021-06" db="EMBL/GenBank/DDBJ databases">
        <authorList>
            <person name="Kallberg Y."/>
            <person name="Tangrot J."/>
            <person name="Rosling A."/>
        </authorList>
    </citation>
    <scope>NUCLEOTIDE SEQUENCE</scope>
    <source>
        <strain evidence="1">BR232B</strain>
    </source>
</reference>
<accession>A0A9N9HBG4</accession>
<organism evidence="1 2">
    <name type="scientific">Paraglomus brasilianum</name>
    <dbReference type="NCBI Taxonomy" id="144538"/>
    <lineage>
        <taxon>Eukaryota</taxon>
        <taxon>Fungi</taxon>
        <taxon>Fungi incertae sedis</taxon>
        <taxon>Mucoromycota</taxon>
        <taxon>Glomeromycotina</taxon>
        <taxon>Glomeromycetes</taxon>
        <taxon>Paraglomerales</taxon>
        <taxon>Paraglomeraceae</taxon>
        <taxon>Paraglomus</taxon>
    </lineage>
</organism>
<dbReference type="Proteomes" id="UP000789739">
    <property type="component" value="Unassembled WGS sequence"/>
</dbReference>
<dbReference type="AlphaFoldDB" id="A0A9N9HBG4"/>
<dbReference type="EMBL" id="CAJVPI010004430">
    <property type="protein sequence ID" value="CAG8667597.1"/>
    <property type="molecule type" value="Genomic_DNA"/>
</dbReference>
<evidence type="ECO:0000313" key="2">
    <source>
        <dbReference type="Proteomes" id="UP000789739"/>
    </source>
</evidence>
<name>A0A9N9HBG4_9GLOM</name>